<evidence type="ECO:0000256" key="4">
    <source>
        <dbReference type="SAM" id="MobiDB-lite"/>
    </source>
</evidence>
<dbReference type="OrthoDB" id="29306at2759"/>
<keyword evidence="6" id="KW-1185">Reference proteome</keyword>
<feature type="non-terminal residue" evidence="5">
    <location>
        <position position="1"/>
    </location>
</feature>
<sequence>PLQTFVWDMFQSLEVTEDKRMYFKAIFPDGSPPPTPGFLIQSYSDLIPFPQYFGELYTCLNKVEEKTWQIELLKKTRISLQERASKMKQLEREKVPLLGTFLWKYQSYLGSEGMGIVLPYIQDLLQNEYTTVQAAWSLFDSTTRELGPRDSAKQFLPYLTSLFSGEVSSAKHIKLYHRSFLMQLIVRLGLETFLNYFSTLLVEAVAGYKDFNVTSRFNAEELLEELDQQTVLKPVPVKSKAAVWPGAEFAAAQDYRDGGVVDVDDADAVDGIDVDRDNHEKNDNGDLVDEMSLDGAHVLLDDDGLDSERKISQGDVSERDSLGSESSDDRIDETVMKRRAILLDDQDIASGSAYDNLDQHSIHSISHIMGKNMAASPGALDDLEPCEAAFHEVETSEGSPLSSGKATDSLHSDAHSQSAQPSEEDIPLGNGDEDIQRLANVETSGCDHSAVSPLENVTEVTDEQTHRQPQPPELSLSQETAADISVAPMAQSHLDAVLESSSEENYNDSHVKTSQQNLDDVLEDNTRTDMSDSSSQEDEVDGQKITSSSSEYQSRSRRVGSDMVRSETEDIMVSLSSDSSGHITNIRDVAADSVKWLSHKLGPVLATKFLSRNLVRMLALCYLGQDQLQVIEQTGGKIAKTSRLVLGDKNSQKVLECLEFTVVLYGEQVVLIQCLTSILDMIKMAQKRLSPRCEGGLIASVVLLSFLIPYLSDTNLMNLLEESIISKCINPVLSIITSSSVSFPCGTVARFVLCHKLIDLLYILGLRLGLEMTRKYLTSCMQQLFDTFSIVHGGPYPPVECVPMEPSLEHASYGSEESYLTINMDPLTHQYKIGSPINLRSFKSSPKRNLSKIHSLSSVGVIDDKDDYMDPRSPSSTAEKCAQELRSVFCPELALACYIPLCRIFGSIHMEEHLHNEDLIRRLCSQYDSETDLAVPAAHERPVSSMPAAYNTEDLLTPTEERPISAGIGSNVTLVGNRIQLNQLTESTVSHTTQAQVGQFGRGYRHSGILSIRLDDLRSTDMEQNKSRHLRGHWLAYWERELGLHERDTMFNFMQIDLQTYLGHTSSIRSLHTMDTENCFISACKDKTVRLWSINSNGDGMNKQHCQFCYSRHKKSVFSVVYVESMRLVASCDSTVHLWDPFTGVAMNQLESPKHAPVVALTALPAPSTLVVMATTEATLRFLDLRTSKYTHEFRCSVGSPGLIRCVVVSPDSNWVAIGFSTGLIYILDVNSGMFLHYWKAHDAEILQLKAYNKSRLLSSAFDQTIKLWNVDTGQEVCPSKSQAESVHCLSIYRDQLLTATTANRISVYASVNDSTPFASSKLKSFKGVVTCISVLPLNKTLLLGADNGTIRLMA</sequence>
<proteinExistence type="predicted"/>
<evidence type="ECO:0000313" key="6">
    <source>
        <dbReference type="Proteomes" id="UP000678393"/>
    </source>
</evidence>
<feature type="compositionally biased region" description="Polar residues" evidence="4">
    <location>
        <begin position="396"/>
        <end position="406"/>
    </location>
</feature>
<evidence type="ECO:0000313" key="5">
    <source>
        <dbReference type="EMBL" id="CAG5133520.1"/>
    </source>
</evidence>
<name>A0A8S3ZZM0_9EUPU</name>
<dbReference type="PROSITE" id="PS50082">
    <property type="entry name" value="WD_REPEATS_2"/>
    <property type="match status" value="2"/>
</dbReference>
<dbReference type="InterPro" id="IPR052651">
    <property type="entry name" value="WDR81"/>
</dbReference>
<dbReference type="EMBL" id="CAJHNH020006268">
    <property type="protein sequence ID" value="CAG5133520.1"/>
    <property type="molecule type" value="Genomic_DNA"/>
</dbReference>
<dbReference type="SUPFAM" id="SSF50978">
    <property type="entry name" value="WD40 repeat-like"/>
    <property type="match status" value="1"/>
</dbReference>
<evidence type="ECO:0000256" key="3">
    <source>
        <dbReference type="PROSITE-ProRule" id="PRU00221"/>
    </source>
</evidence>
<dbReference type="GO" id="GO:0005739">
    <property type="term" value="C:mitochondrion"/>
    <property type="evidence" value="ECO:0007669"/>
    <property type="project" value="TreeGrafter"/>
</dbReference>
<evidence type="ECO:0000256" key="2">
    <source>
        <dbReference type="ARBA" id="ARBA00022737"/>
    </source>
</evidence>
<evidence type="ECO:0000256" key="1">
    <source>
        <dbReference type="ARBA" id="ARBA00022574"/>
    </source>
</evidence>
<dbReference type="PANTHER" id="PTHR44662">
    <property type="entry name" value="WD REPEAT-CONTAINING PROTEIN 81"/>
    <property type="match status" value="1"/>
</dbReference>
<feature type="region of interest" description="Disordered" evidence="4">
    <location>
        <begin position="391"/>
        <end position="433"/>
    </location>
</feature>
<gene>
    <name evidence="5" type="ORF">CUNI_LOCUS19078</name>
</gene>
<dbReference type="SMART" id="SM00320">
    <property type="entry name" value="WD40"/>
    <property type="match status" value="6"/>
</dbReference>
<evidence type="ECO:0008006" key="7">
    <source>
        <dbReference type="Google" id="ProtNLM"/>
    </source>
</evidence>
<feature type="region of interest" description="Disordered" evidence="4">
    <location>
        <begin position="498"/>
        <end position="517"/>
    </location>
</feature>
<dbReference type="PROSITE" id="PS50294">
    <property type="entry name" value="WD_REPEATS_REGION"/>
    <property type="match status" value="1"/>
</dbReference>
<dbReference type="GO" id="GO:0035014">
    <property type="term" value="F:phosphatidylinositol 3-kinase regulator activity"/>
    <property type="evidence" value="ECO:0007669"/>
    <property type="project" value="TreeGrafter"/>
</dbReference>
<reference evidence="5" key="1">
    <citation type="submission" date="2021-04" db="EMBL/GenBank/DDBJ databases">
        <authorList>
            <consortium name="Molecular Ecology Group"/>
        </authorList>
    </citation>
    <scope>NUCLEOTIDE SEQUENCE</scope>
</reference>
<dbReference type="Gene3D" id="2.130.10.10">
    <property type="entry name" value="YVTN repeat-like/Quinoprotein amine dehydrogenase"/>
    <property type="match status" value="2"/>
</dbReference>
<dbReference type="PROSITE" id="PS00678">
    <property type="entry name" value="WD_REPEATS_1"/>
    <property type="match status" value="1"/>
</dbReference>
<dbReference type="GO" id="GO:0035973">
    <property type="term" value="P:aggrephagy"/>
    <property type="evidence" value="ECO:0007669"/>
    <property type="project" value="TreeGrafter"/>
</dbReference>
<feature type="repeat" description="WD" evidence="3">
    <location>
        <begin position="1239"/>
        <end position="1279"/>
    </location>
</feature>
<dbReference type="InterPro" id="IPR001680">
    <property type="entry name" value="WD40_rpt"/>
</dbReference>
<dbReference type="InterPro" id="IPR036322">
    <property type="entry name" value="WD40_repeat_dom_sf"/>
</dbReference>
<comment type="caution">
    <text evidence="5">The sequence shown here is derived from an EMBL/GenBank/DDBJ whole genome shotgun (WGS) entry which is preliminary data.</text>
</comment>
<keyword evidence="2" id="KW-0677">Repeat</keyword>
<dbReference type="InterPro" id="IPR015943">
    <property type="entry name" value="WD40/YVTN_repeat-like_dom_sf"/>
</dbReference>
<dbReference type="Pfam" id="PF00400">
    <property type="entry name" value="WD40"/>
    <property type="match status" value="3"/>
</dbReference>
<feature type="region of interest" description="Disordered" evidence="4">
    <location>
        <begin position="525"/>
        <end position="564"/>
    </location>
</feature>
<dbReference type="PANTHER" id="PTHR44662:SF1">
    <property type="entry name" value="WD REPEAT-CONTAINING PROTEIN 81"/>
    <property type="match status" value="1"/>
</dbReference>
<dbReference type="Proteomes" id="UP000678393">
    <property type="component" value="Unassembled WGS sequence"/>
</dbReference>
<protein>
    <recommendedName>
        <fullName evidence="7">WD repeat-containing protein 81</fullName>
    </recommendedName>
</protein>
<accession>A0A8S3ZZM0</accession>
<keyword evidence="1 3" id="KW-0853">WD repeat</keyword>
<feature type="compositionally biased region" description="Basic and acidic residues" evidence="4">
    <location>
        <begin position="306"/>
        <end position="331"/>
    </location>
</feature>
<feature type="repeat" description="WD" evidence="3">
    <location>
        <begin position="1061"/>
        <end position="1096"/>
    </location>
</feature>
<feature type="region of interest" description="Disordered" evidence="4">
    <location>
        <begin position="304"/>
        <end position="331"/>
    </location>
</feature>
<dbReference type="InterPro" id="IPR019775">
    <property type="entry name" value="WD40_repeat_CS"/>
</dbReference>
<organism evidence="5 6">
    <name type="scientific">Candidula unifasciata</name>
    <dbReference type="NCBI Taxonomy" id="100452"/>
    <lineage>
        <taxon>Eukaryota</taxon>
        <taxon>Metazoa</taxon>
        <taxon>Spiralia</taxon>
        <taxon>Lophotrochozoa</taxon>
        <taxon>Mollusca</taxon>
        <taxon>Gastropoda</taxon>
        <taxon>Heterobranchia</taxon>
        <taxon>Euthyneura</taxon>
        <taxon>Panpulmonata</taxon>
        <taxon>Eupulmonata</taxon>
        <taxon>Stylommatophora</taxon>
        <taxon>Helicina</taxon>
        <taxon>Helicoidea</taxon>
        <taxon>Geomitridae</taxon>
        <taxon>Candidula</taxon>
    </lineage>
</organism>